<evidence type="ECO:0000313" key="4">
    <source>
        <dbReference type="Proteomes" id="UP000250321"/>
    </source>
</evidence>
<feature type="domain" description="GST C-terminal" evidence="2">
    <location>
        <begin position="1"/>
        <end position="120"/>
    </location>
</feature>
<accession>A0A314UW62</accession>
<keyword evidence="3" id="KW-0808">Transferase</keyword>
<dbReference type="Gene3D" id="1.20.1050.10">
    <property type="match status" value="1"/>
</dbReference>
<evidence type="ECO:0000313" key="3">
    <source>
        <dbReference type="EMBL" id="PQM41775.1"/>
    </source>
</evidence>
<keyword evidence="4" id="KW-1185">Reference proteome</keyword>
<dbReference type="InterPro" id="IPR036282">
    <property type="entry name" value="Glutathione-S-Trfase_C_sf"/>
</dbReference>
<protein>
    <submittedName>
        <fullName evidence="3">Glutathione transferase GST 23</fullName>
    </submittedName>
</protein>
<dbReference type="SUPFAM" id="SSF47616">
    <property type="entry name" value="GST C-terminal domain-like"/>
    <property type="match status" value="1"/>
</dbReference>
<reference evidence="3 4" key="1">
    <citation type="submission" date="2018-02" db="EMBL/GenBank/DDBJ databases">
        <title>Draft genome of wild Prunus yedoensis var. nudiflora.</title>
        <authorList>
            <person name="Baek S."/>
            <person name="Kim J.-H."/>
            <person name="Choi K."/>
            <person name="Kim G.-B."/>
            <person name="Cho A."/>
            <person name="Jang H."/>
            <person name="Shin C.-H."/>
            <person name="Yu H.-J."/>
            <person name="Mun J.-H."/>
        </authorList>
    </citation>
    <scope>NUCLEOTIDE SEQUENCE [LARGE SCALE GENOMIC DNA]</scope>
    <source>
        <strain evidence="4">cv. Jeju island</strain>
        <tissue evidence="3">Leaf</tissue>
    </source>
</reference>
<dbReference type="OrthoDB" id="4951845at2759"/>
<dbReference type="PROSITE" id="PS50405">
    <property type="entry name" value="GST_CTER"/>
    <property type="match status" value="1"/>
</dbReference>
<evidence type="ECO:0000259" key="2">
    <source>
        <dbReference type="PROSITE" id="PS50405"/>
    </source>
</evidence>
<feature type="region of interest" description="Disordered" evidence="1">
    <location>
        <begin position="15"/>
        <end position="43"/>
    </location>
</feature>
<evidence type="ECO:0000256" key="1">
    <source>
        <dbReference type="SAM" id="MobiDB-lite"/>
    </source>
</evidence>
<feature type="compositionally biased region" description="Basic and acidic residues" evidence="1">
    <location>
        <begin position="21"/>
        <end position="35"/>
    </location>
</feature>
<dbReference type="InterPro" id="IPR010987">
    <property type="entry name" value="Glutathione-S-Trfase_C-like"/>
</dbReference>
<sequence>MLEFEGSCNLDGLPNHRRRAREVQERELGDSENHGRPCGNSRKNKFFGGENIGILDIALGWIAHWTEAIEDVAGVKLFEAHAFPYLHAWTQNFKEVPAIKENLPARDKMLVLFKRGREKLLASQ</sequence>
<gene>
    <name evidence="3" type="ORF">Pyn_38566</name>
</gene>
<dbReference type="Pfam" id="PF13410">
    <property type="entry name" value="GST_C_2"/>
    <property type="match status" value="1"/>
</dbReference>
<dbReference type="EMBL" id="PJQY01002919">
    <property type="protein sequence ID" value="PQM41775.1"/>
    <property type="molecule type" value="Genomic_DNA"/>
</dbReference>
<name>A0A314UW62_PRUYE</name>
<dbReference type="STRING" id="2094558.A0A314UW62"/>
<organism evidence="3 4">
    <name type="scientific">Prunus yedoensis var. nudiflora</name>
    <dbReference type="NCBI Taxonomy" id="2094558"/>
    <lineage>
        <taxon>Eukaryota</taxon>
        <taxon>Viridiplantae</taxon>
        <taxon>Streptophyta</taxon>
        <taxon>Embryophyta</taxon>
        <taxon>Tracheophyta</taxon>
        <taxon>Spermatophyta</taxon>
        <taxon>Magnoliopsida</taxon>
        <taxon>eudicotyledons</taxon>
        <taxon>Gunneridae</taxon>
        <taxon>Pentapetalae</taxon>
        <taxon>rosids</taxon>
        <taxon>fabids</taxon>
        <taxon>Rosales</taxon>
        <taxon>Rosaceae</taxon>
        <taxon>Amygdaloideae</taxon>
        <taxon>Amygdaleae</taxon>
        <taxon>Prunus</taxon>
    </lineage>
</organism>
<dbReference type="Proteomes" id="UP000250321">
    <property type="component" value="Unassembled WGS sequence"/>
</dbReference>
<dbReference type="AlphaFoldDB" id="A0A314UW62"/>
<comment type="caution">
    <text evidence="3">The sequence shown here is derived from an EMBL/GenBank/DDBJ whole genome shotgun (WGS) entry which is preliminary data.</text>
</comment>
<proteinExistence type="predicted"/>
<dbReference type="GO" id="GO:0006749">
    <property type="term" value="P:glutathione metabolic process"/>
    <property type="evidence" value="ECO:0007669"/>
    <property type="project" value="InterPro"/>
</dbReference>
<dbReference type="GO" id="GO:0004364">
    <property type="term" value="F:glutathione transferase activity"/>
    <property type="evidence" value="ECO:0007669"/>
    <property type="project" value="InterPro"/>
</dbReference>
<dbReference type="CDD" id="cd03185">
    <property type="entry name" value="GST_C_Tau"/>
    <property type="match status" value="1"/>
</dbReference>
<dbReference type="InterPro" id="IPR045074">
    <property type="entry name" value="GST_C_Tau"/>
</dbReference>